<proteinExistence type="predicted"/>
<dbReference type="Proteomes" id="UP000237246">
    <property type="component" value="Unassembled WGS sequence"/>
</dbReference>
<dbReference type="AlphaFoldDB" id="A0A2P4S3D6"/>
<comment type="caution">
    <text evidence="1">The sequence shown here is derived from an EMBL/GenBank/DDBJ whole genome shotgun (WGS) entry which is preliminary data.</text>
</comment>
<reference evidence="1 2" key="1">
    <citation type="submission" date="2018-01" db="EMBL/GenBank/DDBJ databases">
        <title>Comparison of the Chinese Bamboo Partridge and Red Junglefowl genome sequences highlights the importance of demography in genome evolution.</title>
        <authorList>
            <person name="Tiley G.P."/>
            <person name="Kimball R.T."/>
            <person name="Braun E.L."/>
            <person name="Burleigh J.G."/>
        </authorList>
    </citation>
    <scope>NUCLEOTIDE SEQUENCE [LARGE SCALE GENOMIC DNA]</scope>
    <source>
        <strain evidence="1">RTK389</strain>
        <tissue evidence="1">Blood</tissue>
    </source>
</reference>
<name>A0A2P4S3D6_BAMTH</name>
<evidence type="ECO:0000313" key="1">
    <source>
        <dbReference type="EMBL" id="POI18634.1"/>
    </source>
</evidence>
<protein>
    <submittedName>
        <fullName evidence="1">Uncharacterized protein</fullName>
    </submittedName>
</protein>
<organism evidence="1 2">
    <name type="scientific">Bambusicola thoracicus</name>
    <name type="common">Chinese bamboo-partridge</name>
    <name type="synonym">Perdix thoracica</name>
    <dbReference type="NCBI Taxonomy" id="9083"/>
    <lineage>
        <taxon>Eukaryota</taxon>
        <taxon>Metazoa</taxon>
        <taxon>Chordata</taxon>
        <taxon>Craniata</taxon>
        <taxon>Vertebrata</taxon>
        <taxon>Euteleostomi</taxon>
        <taxon>Archelosauria</taxon>
        <taxon>Archosauria</taxon>
        <taxon>Dinosauria</taxon>
        <taxon>Saurischia</taxon>
        <taxon>Theropoda</taxon>
        <taxon>Coelurosauria</taxon>
        <taxon>Aves</taxon>
        <taxon>Neognathae</taxon>
        <taxon>Galloanserae</taxon>
        <taxon>Galliformes</taxon>
        <taxon>Phasianidae</taxon>
        <taxon>Perdicinae</taxon>
        <taxon>Bambusicola</taxon>
    </lineage>
</organism>
<dbReference type="EMBL" id="PPHD01120003">
    <property type="protein sequence ID" value="POI18634.1"/>
    <property type="molecule type" value="Genomic_DNA"/>
</dbReference>
<sequence>MVPRMSAMWWRSLGETTRTRRSLCRWQT</sequence>
<gene>
    <name evidence="1" type="ORF">CIB84_017622</name>
</gene>
<evidence type="ECO:0000313" key="2">
    <source>
        <dbReference type="Proteomes" id="UP000237246"/>
    </source>
</evidence>
<keyword evidence="2" id="KW-1185">Reference proteome</keyword>
<accession>A0A2P4S3D6</accession>